<feature type="domain" description="MoaB/Mog" evidence="7">
    <location>
        <begin position="4"/>
        <end position="176"/>
    </location>
</feature>
<feature type="region of interest" description="Disordered" evidence="6">
    <location>
        <begin position="66"/>
        <end position="85"/>
    </location>
</feature>
<keyword evidence="5" id="KW-0479">Metal-binding</keyword>
<evidence type="ECO:0000256" key="4">
    <source>
        <dbReference type="ARBA" id="ARBA00023150"/>
    </source>
</evidence>
<dbReference type="Pfam" id="PF03454">
    <property type="entry name" value="MoeA_C"/>
    <property type="match status" value="1"/>
</dbReference>
<keyword evidence="5" id="KW-0460">Magnesium</keyword>
<dbReference type="Gene3D" id="3.40.980.10">
    <property type="entry name" value="MoaB/Mog-like domain"/>
    <property type="match status" value="2"/>
</dbReference>
<dbReference type="Pfam" id="PF03453">
    <property type="entry name" value="MoeA_N"/>
    <property type="match status" value="1"/>
</dbReference>
<dbReference type="InterPro" id="IPR005111">
    <property type="entry name" value="MoeA_C_domain_IV"/>
</dbReference>
<dbReference type="Proteomes" id="UP001648503">
    <property type="component" value="Unassembled WGS sequence"/>
</dbReference>
<dbReference type="SUPFAM" id="SSF63882">
    <property type="entry name" value="MoeA N-terminal region -like"/>
    <property type="match status" value="1"/>
</dbReference>
<evidence type="ECO:0000256" key="2">
    <source>
        <dbReference type="ARBA" id="ARBA00007589"/>
    </source>
</evidence>
<dbReference type="EMBL" id="JAFCIX010000340">
    <property type="protein sequence ID" value="KAH6593994.1"/>
    <property type="molecule type" value="Genomic_DNA"/>
</dbReference>
<organism evidence="8 9">
    <name type="scientific">Batrachochytrium salamandrivorans</name>
    <dbReference type="NCBI Taxonomy" id="1357716"/>
    <lineage>
        <taxon>Eukaryota</taxon>
        <taxon>Fungi</taxon>
        <taxon>Fungi incertae sedis</taxon>
        <taxon>Chytridiomycota</taxon>
        <taxon>Chytridiomycota incertae sedis</taxon>
        <taxon>Chytridiomycetes</taxon>
        <taxon>Rhizophydiales</taxon>
        <taxon>Rhizophydiales incertae sedis</taxon>
        <taxon>Batrachochytrium</taxon>
    </lineage>
</organism>
<dbReference type="PROSITE" id="PS01078">
    <property type="entry name" value="MOCF_BIOSYNTHESIS_1"/>
    <property type="match status" value="1"/>
</dbReference>
<feature type="domain" description="MoaB/Mog" evidence="7">
    <location>
        <begin position="450"/>
        <end position="607"/>
    </location>
</feature>
<dbReference type="Gene3D" id="2.40.340.10">
    <property type="entry name" value="MoeA, C-terminal, domain IV"/>
    <property type="match status" value="1"/>
</dbReference>
<dbReference type="InterPro" id="IPR036135">
    <property type="entry name" value="MoeA_linker/N_sf"/>
</dbReference>
<dbReference type="SUPFAM" id="SSF63867">
    <property type="entry name" value="MoeA C-terminal domain-like"/>
    <property type="match status" value="1"/>
</dbReference>
<gene>
    <name evidence="8" type="ORF">BASA50_006903</name>
</gene>
<comment type="similarity">
    <text evidence="2">In the N-terminal section; belongs to the MoaB/Mog family.</text>
</comment>
<dbReference type="InterPro" id="IPR008284">
    <property type="entry name" value="MoCF_biosynth_CS"/>
</dbReference>
<dbReference type="InterPro" id="IPR036688">
    <property type="entry name" value="MoeA_C_domain_IV_sf"/>
</dbReference>
<evidence type="ECO:0000313" key="9">
    <source>
        <dbReference type="Proteomes" id="UP001648503"/>
    </source>
</evidence>
<dbReference type="CDD" id="cd00887">
    <property type="entry name" value="MoeA"/>
    <property type="match status" value="1"/>
</dbReference>
<dbReference type="SMART" id="SM00852">
    <property type="entry name" value="MoCF_biosynth"/>
    <property type="match status" value="2"/>
</dbReference>
<comment type="catalytic activity">
    <reaction evidence="5">
        <text>molybdopterin + ATP + H(+) = adenylyl-molybdopterin + diphosphate</text>
        <dbReference type="Rhea" id="RHEA:31331"/>
        <dbReference type="ChEBI" id="CHEBI:15378"/>
        <dbReference type="ChEBI" id="CHEBI:30616"/>
        <dbReference type="ChEBI" id="CHEBI:33019"/>
        <dbReference type="ChEBI" id="CHEBI:58698"/>
        <dbReference type="ChEBI" id="CHEBI:62727"/>
    </reaction>
</comment>
<comment type="similarity">
    <text evidence="5">Belongs to the MoeA family.</text>
</comment>
<comment type="catalytic activity">
    <reaction evidence="5">
        <text>adenylyl-molybdopterin + molybdate = Mo-molybdopterin + AMP + H(+)</text>
        <dbReference type="Rhea" id="RHEA:35047"/>
        <dbReference type="ChEBI" id="CHEBI:15378"/>
        <dbReference type="ChEBI" id="CHEBI:36264"/>
        <dbReference type="ChEBI" id="CHEBI:62727"/>
        <dbReference type="ChEBI" id="CHEBI:71302"/>
        <dbReference type="ChEBI" id="CHEBI:456215"/>
    </reaction>
</comment>
<evidence type="ECO:0000256" key="5">
    <source>
        <dbReference type="RuleBase" id="RU365090"/>
    </source>
</evidence>
<keyword evidence="4 5" id="KW-0501">Molybdenum cofactor biosynthesis</keyword>
<keyword evidence="5" id="KW-0500">Molybdenum</keyword>
<evidence type="ECO:0000256" key="3">
    <source>
        <dbReference type="ARBA" id="ARBA00008339"/>
    </source>
</evidence>
<comment type="caution">
    <text evidence="8">The sequence shown here is derived from an EMBL/GenBank/DDBJ whole genome shotgun (WGS) entry which is preliminary data.</text>
</comment>
<comment type="pathway">
    <text evidence="1 5">Cofactor biosynthesis; molybdopterin biosynthesis.</text>
</comment>
<dbReference type="PROSITE" id="PS01079">
    <property type="entry name" value="MOCF_BIOSYNTHESIS_2"/>
    <property type="match status" value="1"/>
</dbReference>
<name>A0ABQ8F8D4_9FUNG</name>
<dbReference type="CDD" id="cd00886">
    <property type="entry name" value="MogA_MoaB"/>
    <property type="match status" value="1"/>
</dbReference>
<comment type="function">
    <text evidence="5">Catalyzes two steps in the biosynthesis of the molybdenum cofactor. In the first step, molybdopterin is adenylated. Subsequently, molybdate is inserted into adenylated molybdopterin and AMP is released.</text>
</comment>
<keyword evidence="9" id="KW-1185">Reference proteome</keyword>
<dbReference type="SUPFAM" id="SSF53218">
    <property type="entry name" value="Molybdenum cofactor biosynthesis proteins"/>
    <property type="match status" value="2"/>
</dbReference>
<sequence>MRVGIITVSDRVSAATAVDTTGPALGEYVRSQPGWLVAATITVPDMVAAIQQAVLAMTDTATITSELSNAPPSSSSSSSSPPSSSSFIPLDLILTTGGTGFGVRDVTPEAVRPLLHKEAPGLVTAMLVSGLAKTHLAALSRPVCGIRGSSLVVTLPGSKRGALENLTALMSVLPHAVDLARGAPDAGEAFHASLKGGHQTLPDTTTIPLHHHGHHNCSRFDHLTSSAHSSPDTLITNSLNQPVTQRARISPFSMIDFDDALKMVLSHSSDAAALHPCGTETKSVGPDLLGYVLAEDVYANENVPAYRASIVDGYAVIASDGPGEYPVSGSMTAGRSNPTDVSNGVQDRPSIQKGQISRISTGAQIPHNADAVVMVECTELVHSQKDHSEESIVRILEKVVCGQDIREIGSDVAKGTRILHSGEVIQPGDIGVLCSCGVTSVKVKRRPVVAIMSSGNELVDAASTMDSTLTQVAYVRDSNRPVLKALLELHGFNVVDLGIAADTREGISECLRRGVDLADVVVSTGGVSMGEMDLLKPILERDMGARILFGRVALKPGKPTTFAVLDNKTASESGDSVLTRKLFFALPGNPVSTMVTFYLFVLPALRQMSGYASPNLPRINVKLAHDIRLDPRPEFHRARLAYSNGVFTAWGTGSQRSSRMQSMTSANALLVLPGALSTSEAAVSATNPVQDNGMIRAGSTIEAILIGNLE</sequence>
<dbReference type="Gene3D" id="2.170.190.11">
    <property type="entry name" value="Molybdopterin biosynthesis moea protein, domain 3"/>
    <property type="match status" value="1"/>
</dbReference>
<keyword evidence="5" id="KW-0808">Transferase</keyword>
<evidence type="ECO:0000259" key="7">
    <source>
        <dbReference type="SMART" id="SM00852"/>
    </source>
</evidence>
<feature type="compositionally biased region" description="Low complexity" evidence="6">
    <location>
        <begin position="71"/>
        <end position="85"/>
    </location>
</feature>
<comment type="similarity">
    <text evidence="3">In the C-terminal section; belongs to the MoeA family.</text>
</comment>
<evidence type="ECO:0000256" key="6">
    <source>
        <dbReference type="SAM" id="MobiDB-lite"/>
    </source>
</evidence>
<dbReference type="Gene3D" id="3.90.105.10">
    <property type="entry name" value="Molybdopterin biosynthesis moea protein, domain 2"/>
    <property type="match status" value="1"/>
</dbReference>
<dbReference type="Pfam" id="PF00994">
    <property type="entry name" value="MoCF_biosynth"/>
    <property type="match status" value="2"/>
</dbReference>
<dbReference type="PANTHER" id="PTHR10192">
    <property type="entry name" value="MOLYBDOPTERIN BIOSYNTHESIS PROTEIN"/>
    <property type="match status" value="1"/>
</dbReference>
<comment type="cofactor">
    <cofactor evidence="5">
        <name>Mg(2+)</name>
        <dbReference type="ChEBI" id="CHEBI:18420"/>
    </cofactor>
</comment>
<dbReference type="InterPro" id="IPR038987">
    <property type="entry name" value="MoeA-like"/>
</dbReference>
<protein>
    <recommendedName>
        <fullName evidence="7">MoaB/Mog domain-containing protein</fullName>
    </recommendedName>
</protein>
<dbReference type="PANTHER" id="PTHR10192:SF5">
    <property type="entry name" value="GEPHYRIN"/>
    <property type="match status" value="1"/>
</dbReference>
<reference evidence="8 9" key="1">
    <citation type="submission" date="2021-02" db="EMBL/GenBank/DDBJ databases">
        <title>Variation within the Batrachochytrium salamandrivorans European outbreak.</title>
        <authorList>
            <person name="Kelly M."/>
            <person name="Pasmans F."/>
            <person name="Shea T.P."/>
            <person name="Munoz J.F."/>
            <person name="Carranza S."/>
            <person name="Cuomo C.A."/>
            <person name="Martel A."/>
        </authorList>
    </citation>
    <scope>NUCLEOTIDE SEQUENCE [LARGE SCALE GENOMIC DNA]</scope>
    <source>
        <strain evidence="8 9">AMFP18/2</strain>
    </source>
</reference>
<evidence type="ECO:0000256" key="1">
    <source>
        <dbReference type="ARBA" id="ARBA00005046"/>
    </source>
</evidence>
<dbReference type="InterPro" id="IPR036425">
    <property type="entry name" value="MoaB/Mog-like_dom_sf"/>
</dbReference>
<dbReference type="InterPro" id="IPR005110">
    <property type="entry name" value="MoeA_linker/N"/>
</dbReference>
<evidence type="ECO:0000313" key="8">
    <source>
        <dbReference type="EMBL" id="KAH6593994.1"/>
    </source>
</evidence>
<accession>A0ABQ8F8D4</accession>
<proteinExistence type="inferred from homology"/>
<dbReference type="InterPro" id="IPR001453">
    <property type="entry name" value="MoaB/Mog_dom"/>
</dbReference>